<dbReference type="Proteomes" id="UP001239445">
    <property type="component" value="Unassembled WGS sequence"/>
</dbReference>
<comment type="caution">
    <text evidence="2">The sequence shown here is derived from an EMBL/GenBank/DDBJ whole genome shotgun (WGS) entry which is preliminary data.</text>
</comment>
<dbReference type="InterPro" id="IPR025649">
    <property type="entry name" value="DUF4360"/>
</dbReference>
<protein>
    <recommendedName>
        <fullName evidence="4">Secreted protein</fullName>
    </recommendedName>
</protein>
<dbReference type="EMBL" id="MU839828">
    <property type="protein sequence ID" value="KAK1758936.1"/>
    <property type="molecule type" value="Genomic_DNA"/>
</dbReference>
<keyword evidence="1" id="KW-0732">Signal</keyword>
<feature type="chain" id="PRO_5042545812" description="Secreted protein" evidence="1">
    <location>
        <begin position="19"/>
        <end position="223"/>
    </location>
</feature>
<feature type="signal peptide" evidence="1">
    <location>
        <begin position="1"/>
        <end position="18"/>
    </location>
</feature>
<dbReference type="Pfam" id="PF14273">
    <property type="entry name" value="DUF4360"/>
    <property type="match status" value="1"/>
</dbReference>
<evidence type="ECO:0000313" key="2">
    <source>
        <dbReference type="EMBL" id="KAK1758936.1"/>
    </source>
</evidence>
<keyword evidence="3" id="KW-1185">Reference proteome</keyword>
<evidence type="ECO:0008006" key="4">
    <source>
        <dbReference type="Google" id="ProtNLM"/>
    </source>
</evidence>
<dbReference type="AlphaFoldDB" id="A0AAJ0F8C0"/>
<evidence type="ECO:0000256" key="1">
    <source>
        <dbReference type="SAM" id="SignalP"/>
    </source>
</evidence>
<accession>A0AAJ0F8C0</accession>
<sequence length="223" mass="22859">MVSTLLLGLLAVAPFALCVPRPQGEGSIPAPTVNNMTMFGTGCPIGAGGISQVSHGGTPVFAFREWGLSLPNTDTGVGTADAASKWCNEEIWLGNGPVGMRLRIAAVTVSGWAQLDSGTKISLSVETKMGDVVGGKKTLTIGASDLKSGVFEVELDTEPTTIWSACVPSSGDVPHLTVKTTVGLVGTKSADGSVSKGVLGGDNTDLTKALKINFRPAWDPCTS</sequence>
<evidence type="ECO:0000313" key="3">
    <source>
        <dbReference type="Proteomes" id="UP001239445"/>
    </source>
</evidence>
<gene>
    <name evidence="2" type="ORF">QBC47DRAFT_436288</name>
</gene>
<organism evidence="2 3">
    <name type="scientific">Echria macrotheca</name>
    <dbReference type="NCBI Taxonomy" id="438768"/>
    <lineage>
        <taxon>Eukaryota</taxon>
        <taxon>Fungi</taxon>
        <taxon>Dikarya</taxon>
        <taxon>Ascomycota</taxon>
        <taxon>Pezizomycotina</taxon>
        <taxon>Sordariomycetes</taxon>
        <taxon>Sordariomycetidae</taxon>
        <taxon>Sordariales</taxon>
        <taxon>Schizotheciaceae</taxon>
        <taxon>Echria</taxon>
    </lineage>
</organism>
<name>A0AAJ0F8C0_9PEZI</name>
<proteinExistence type="predicted"/>
<reference evidence="2" key="1">
    <citation type="submission" date="2023-06" db="EMBL/GenBank/DDBJ databases">
        <title>Genome-scale phylogeny and comparative genomics of the fungal order Sordariales.</title>
        <authorList>
            <consortium name="Lawrence Berkeley National Laboratory"/>
            <person name="Hensen N."/>
            <person name="Bonometti L."/>
            <person name="Westerberg I."/>
            <person name="Brannstrom I.O."/>
            <person name="Guillou S."/>
            <person name="Cros-Aarteil S."/>
            <person name="Calhoun S."/>
            <person name="Haridas S."/>
            <person name="Kuo A."/>
            <person name="Mondo S."/>
            <person name="Pangilinan J."/>
            <person name="Riley R."/>
            <person name="Labutti K."/>
            <person name="Andreopoulos B."/>
            <person name="Lipzen A."/>
            <person name="Chen C."/>
            <person name="Yanf M."/>
            <person name="Daum C."/>
            <person name="Ng V."/>
            <person name="Clum A."/>
            <person name="Steindorff A."/>
            <person name="Ohm R."/>
            <person name="Martin F."/>
            <person name="Silar P."/>
            <person name="Natvig D."/>
            <person name="Lalanne C."/>
            <person name="Gautier V."/>
            <person name="Ament-Velasquez S.L."/>
            <person name="Kruys A."/>
            <person name="Hutchinson M.I."/>
            <person name="Powell A.J."/>
            <person name="Barry K."/>
            <person name="Miller A.N."/>
            <person name="Grigoriev I.V."/>
            <person name="Debuchy R."/>
            <person name="Gladieux P."/>
            <person name="Thoren M.H."/>
            <person name="Johannesson H."/>
        </authorList>
    </citation>
    <scope>NUCLEOTIDE SEQUENCE</scope>
    <source>
        <strain evidence="2">PSN4</strain>
    </source>
</reference>